<dbReference type="PROSITE" id="PS51257">
    <property type="entry name" value="PROKAR_LIPOPROTEIN"/>
    <property type="match status" value="1"/>
</dbReference>
<evidence type="ECO:0000256" key="2">
    <source>
        <dbReference type="ARBA" id="ARBA00004154"/>
    </source>
</evidence>
<dbReference type="AlphaFoldDB" id="A0AAN7C336"/>
<organism evidence="12 13">
    <name type="scientific">Achaetomium macrosporum</name>
    <dbReference type="NCBI Taxonomy" id="79813"/>
    <lineage>
        <taxon>Eukaryota</taxon>
        <taxon>Fungi</taxon>
        <taxon>Dikarya</taxon>
        <taxon>Ascomycota</taxon>
        <taxon>Pezizomycotina</taxon>
        <taxon>Sordariomycetes</taxon>
        <taxon>Sordariomycetidae</taxon>
        <taxon>Sordariales</taxon>
        <taxon>Chaetomiaceae</taxon>
        <taxon>Achaetomium</taxon>
    </lineage>
</organism>
<dbReference type="GO" id="GO:0006696">
    <property type="term" value="P:ergosterol biosynthetic process"/>
    <property type="evidence" value="ECO:0007669"/>
    <property type="project" value="TreeGrafter"/>
</dbReference>
<dbReference type="PANTHER" id="PTHR10835:SF0">
    <property type="entry name" value="SQUALENE MONOOXYGENASE"/>
    <property type="match status" value="1"/>
</dbReference>
<dbReference type="PRINTS" id="PR00420">
    <property type="entry name" value="RNGMNOXGNASE"/>
</dbReference>
<evidence type="ECO:0000256" key="9">
    <source>
        <dbReference type="ARBA" id="ARBA00023136"/>
    </source>
</evidence>
<dbReference type="InterPro" id="IPR040125">
    <property type="entry name" value="Squalene_monox"/>
</dbReference>
<dbReference type="Proteomes" id="UP001303760">
    <property type="component" value="Unassembled WGS sequence"/>
</dbReference>
<dbReference type="PANTHER" id="PTHR10835">
    <property type="entry name" value="SQUALENE MONOOXYGENASE"/>
    <property type="match status" value="1"/>
</dbReference>
<dbReference type="InterPro" id="IPR036188">
    <property type="entry name" value="FAD/NAD-bd_sf"/>
</dbReference>
<comment type="catalytic activity">
    <reaction evidence="10">
        <text>squalene + reduced [NADPH--hemoprotein reductase] + O2 = (S)-2,3-epoxysqualene + oxidized [NADPH--hemoprotein reductase] + H2O + H(+)</text>
        <dbReference type="Rhea" id="RHEA:25282"/>
        <dbReference type="Rhea" id="RHEA-COMP:11964"/>
        <dbReference type="Rhea" id="RHEA-COMP:11965"/>
        <dbReference type="ChEBI" id="CHEBI:15377"/>
        <dbReference type="ChEBI" id="CHEBI:15378"/>
        <dbReference type="ChEBI" id="CHEBI:15379"/>
        <dbReference type="ChEBI" id="CHEBI:15440"/>
        <dbReference type="ChEBI" id="CHEBI:15441"/>
        <dbReference type="ChEBI" id="CHEBI:57618"/>
        <dbReference type="ChEBI" id="CHEBI:58210"/>
        <dbReference type="EC" id="1.14.14.17"/>
    </reaction>
</comment>
<evidence type="ECO:0000259" key="11">
    <source>
        <dbReference type="Pfam" id="PF08491"/>
    </source>
</evidence>
<comment type="subcellular location">
    <subcellularLocation>
        <location evidence="10">Endoplasmic reticulum membrane</location>
        <topology evidence="10">Multi-pass membrane protein</topology>
    </subcellularLocation>
    <subcellularLocation>
        <location evidence="2">Microsome membrane</location>
        <topology evidence="2">Multi-pass membrane protein</topology>
    </subcellularLocation>
</comment>
<comment type="cofactor">
    <cofactor evidence="1 10">
        <name>FAD</name>
        <dbReference type="ChEBI" id="CHEBI:57692"/>
    </cofactor>
</comment>
<reference evidence="12" key="2">
    <citation type="submission" date="2023-05" db="EMBL/GenBank/DDBJ databases">
        <authorList>
            <consortium name="Lawrence Berkeley National Laboratory"/>
            <person name="Steindorff A."/>
            <person name="Hensen N."/>
            <person name="Bonometti L."/>
            <person name="Westerberg I."/>
            <person name="Brannstrom I.O."/>
            <person name="Guillou S."/>
            <person name="Cros-Aarteil S."/>
            <person name="Calhoun S."/>
            <person name="Haridas S."/>
            <person name="Kuo A."/>
            <person name="Mondo S."/>
            <person name="Pangilinan J."/>
            <person name="Riley R."/>
            <person name="Labutti K."/>
            <person name="Andreopoulos B."/>
            <person name="Lipzen A."/>
            <person name="Chen C."/>
            <person name="Yanf M."/>
            <person name="Daum C."/>
            <person name="Ng V."/>
            <person name="Clum A."/>
            <person name="Ohm R."/>
            <person name="Martin F."/>
            <person name="Silar P."/>
            <person name="Natvig D."/>
            <person name="Lalanne C."/>
            <person name="Gautier V."/>
            <person name="Ament-Velasquez S.L."/>
            <person name="Kruys A."/>
            <person name="Hutchinson M.I."/>
            <person name="Powell A.J."/>
            <person name="Barry K."/>
            <person name="Miller A.N."/>
            <person name="Grigoriev I.V."/>
            <person name="Debuchy R."/>
            <person name="Gladieux P."/>
            <person name="Thoren M.H."/>
            <person name="Johannesson H."/>
        </authorList>
    </citation>
    <scope>NUCLEOTIDE SEQUENCE</scope>
    <source>
        <strain evidence="12">CBS 532.94</strain>
    </source>
</reference>
<comment type="function">
    <text evidence="10">Catalyzes the stereospecific oxidation of squalene to (S)-2,3-epoxysqualene, and is considered to be a rate-limiting enzyme in steroid biosynthesis.</text>
</comment>
<evidence type="ECO:0000256" key="8">
    <source>
        <dbReference type="ARBA" id="ARBA00023002"/>
    </source>
</evidence>
<reference evidence="12" key="1">
    <citation type="journal article" date="2023" name="Mol. Phylogenet. Evol.">
        <title>Genome-scale phylogeny and comparative genomics of the fungal order Sordariales.</title>
        <authorList>
            <person name="Hensen N."/>
            <person name="Bonometti L."/>
            <person name="Westerberg I."/>
            <person name="Brannstrom I.O."/>
            <person name="Guillou S."/>
            <person name="Cros-Aarteil S."/>
            <person name="Calhoun S."/>
            <person name="Haridas S."/>
            <person name="Kuo A."/>
            <person name="Mondo S."/>
            <person name="Pangilinan J."/>
            <person name="Riley R."/>
            <person name="LaButti K."/>
            <person name="Andreopoulos B."/>
            <person name="Lipzen A."/>
            <person name="Chen C."/>
            <person name="Yan M."/>
            <person name="Daum C."/>
            <person name="Ng V."/>
            <person name="Clum A."/>
            <person name="Steindorff A."/>
            <person name="Ohm R.A."/>
            <person name="Martin F."/>
            <person name="Silar P."/>
            <person name="Natvig D.O."/>
            <person name="Lalanne C."/>
            <person name="Gautier V."/>
            <person name="Ament-Velasquez S.L."/>
            <person name="Kruys A."/>
            <person name="Hutchinson M.I."/>
            <person name="Powell A.J."/>
            <person name="Barry K."/>
            <person name="Miller A.N."/>
            <person name="Grigoriev I.V."/>
            <person name="Debuchy R."/>
            <person name="Gladieux P."/>
            <person name="Hiltunen Thoren M."/>
            <person name="Johannesson H."/>
        </authorList>
    </citation>
    <scope>NUCLEOTIDE SEQUENCE</scope>
    <source>
        <strain evidence="12">CBS 532.94</strain>
    </source>
</reference>
<dbReference type="SUPFAM" id="SSF51905">
    <property type="entry name" value="FAD/NAD(P)-binding domain"/>
    <property type="match status" value="1"/>
</dbReference>
<evidence type="ECO:0000313" key="13">
    <source>
        <dbReference type="Proteomes" id="UP001303760"/>
    </source>
</evidence>
<protein>
    <recommendedName>
        <fullName evidence="4 10">Squalene monooxygenase</fullName>
        <ecNumber evidence="4 10">1.14.14.17</ecNumber>
    </recommendedName>
</protein>
<evidence type="ECO:0000256" key="4">
    <source>
        <dbReference type="ARBA" id="ARBA00012312"/>
    </source>
</evidence>
<keyword evidence="8 10" id="KW-0560">Oxidoreductase</keyword>
<feature type="domain" description="Squalene epoxidase" evidence="11">
    <location>
        <begin position="167"/>
        <end position="262"/>
    </location>
</feature>
<feature type="domain" description="Squalene epoxidase" evidence="11">
    <location>
        <begin position="268"/>
        <end position="357"/>
    </location>
</feature>
<dbReference type="EC" id="1.14.14.17" evidence="4 10"/>
<evidence type="ECO:0000256" key="6">
    <source>
        <dbReference type="ARBA" id="ARBA00022827"/>
    </source>
</evidence>
<evidence type="ECO:0000256" key="3">
    <source>
        <dbReference type="ARBA" id="ARBA00008802"/>
    </source>
</evidence>
<keyword evidence="13" id="KW-1185">Reference proteome</keyword>
<keyword evidence="5 10" id="KW-0285">Flavoprotein</keyword>
<dbReference type="GO" id="GO:0050660">
    <property type="term" value="F:flavin adenine dinucleotide binding"/>
    <property type="evidence" value="ECO:0007669"/>
    <property type="project" value="UniProtKB-UniRule"/>
</dbReference>
<sequence length="371" mass="41043">MRHTGDVLVIGAGIAGCAIAAAFAQQGRRVGAIERSLREPDRIVELLQPGGVAALSTLGLAQCLEGIEATPVEGYHLFWKDEQATFWFCPVPGGSKFTDEIEAAEKPFGRSFHRGKFVGRLRAAIAVAPNITLVEATALELLRDERTGAITGAVCSRNGGPREAYYAPLTILADGPTSNFRSQFTRHRPTARSRFWGLELINAELPKHGYAYGVLGAGPPILIYQTRPRETRVLIDIPDETHRRLQTNESVRNYIYQRVVPTDRPPPANDWMPSTRNTTPGLVMLGDASNMRHPISGSGMTVALKDPVLLAELLNPKRIPSFEDTEAVLKELRRFHWRRKNYSASLNILAQALYLLNVDHHQPETPSTRTL</sequence>
<dbReference type="InterPro" id="IPR013698">
    <property type="entry name" value="Squalene_epoxidase"/>
</dbReference>
<keyword evidence="9" id="KW-0472">Membrane</keyword>
<evidence type="ECO:0000256" key="7">
    <source>
        <dbReference type="ARBA" id="ARBA00022848"/>
    </source>
</evidence>
<dbReference type="GO" id="GO:0005789">
    <property type="term" value="C:endoplasmic reticulum membrane"/>
    <property type="evidence" value="ECO:0007669"/>
    <property type="project" value="UniProtKB-SubCell"/>
</dbReference>
<comment type="caution">
    <text evidence="12">The sequence shown here is derived from an EMBL/GenBank/DDBJ whole genome shotgun (WGS) entry which is preliminary data.</text>
</comment>
<dbReference type="Gene3D" id="3.50.50.60">
    <property type="entry name" value="FAD/NAD(P)-binding domain"/>
    <property type="match status" value="1"/>
</dbReference>
<dbReference type="Pfam" id="PF08491">
    <property type="entry name" value="SE"/>
    <property type="match status" value="2"/>
</dbReference>
<keyword evidence="6 10" id="KW-0274">FAD</keyword>
<evidence type="ECO:0000313" key="12">
    <source>
        <dbReference type="EMBL" id="KAK4234345.1"/>
    </source>
</evidence>
<keyword evidence="10" id="KW-0256">Endoplasmic reticulum</keyword>
<gene>
    <name evidence="12" type="ORF">C8A03DRAFT_47303</name>
</gene>
<keyword evidence="7" id="KW-0492">Microsome</keyword>
<evidence type="ECO:0000256" key="1">
    <source>
        <dbReference type="ARBA" id="ARBA00001974"/>
    </source>
</evidence>
<evidence type="ECO:0000256" key="10">
    <source>
        <dbReference type="RuleBase" id="RU367121"/>
    </source>
</evidence>
<name>A0AAN7C336_9PEZI</name>
<dbReference type="EMBL" id="MU860382">
    <property type="protein sequence ID" value="KAK4234345.1"/>
    <property type="molecule type" value="Genomic_DNA"/>
</dbReference>
<comment type="similarity">
    <text evidence="3 10">Belongs to the squalene monooxygenase family.</text>
</comment>
<proteinExistence type="inferred from homology"/>
<accession>A0AAN7C336</accession>
<dbReference type="GO" id="GO:0004506">
    <property type="term" value="F:squalene monooxygenase activity"/>
    <property type="evidence" value="ECO:0007669"/>
    <property type="project" value="UniProtKB-UniRule"/>
</dbReference>
<evidence type="ECO:0000256" key="5">
    <source>
        <dbReference type="ARBA" id="ARBA00022630"/>
    </source>
</evidence>